<evidence type="ECO:0000313" key="1">
    <source>
        <dbReference type="EMBL" id="GFY29519.1"/>
    </source>
</evidence>
<comment type="caution">
    <text evidence="1">The sequence shown here is derived from an EMBL/GenBank/DDBJ whole genome shotgun (WGS) entry which is preliminary data.</text>
</comment>
<reference evidence="1" key="1">
    <citation type="submission" date="2020-08" db="EMBL/GenBank/DDBJ databases">
        <title>Multicomponent nature underlies the extraordinary mechanical properties of spider dragline silk.</title>
        <authorList>
            <person name="Kono N."/>
            <person name="Nakamura H."/>
            <person name="Mori M."/>
            <person name="Yoshida Y."/>
            <person name="Ohtoshi R."/>
            <person name="Malay A.D."/>
            <person name="Moran D.A.P."/>
            <person name="Tomita M."/>
            <person name="Numata K."/>
            <person name="Arakawa K."/>
        </authorList>
    </citation>
    <scope>NUCLEOTIDE SEQUENCE</scope>
</reference>
<evidence type="ECO:0000313" key="2">
    <source>
        <dbReference type="Proteomes" id="UP000887159"/>
    </source>
</evidence>
<organism evidence="1 2">
    <name type="scientific">Trichonephila clavipes</name>
    <name type="common">Golden silk orbweaver</name>
    <name type="synonym">Nephila clavipes</name>
    <dbReference type="NCBI Taxonomy" id="2585209"/>
    <lineage>
        <taxon>Eukaryota</taxon>
        <taxon>Metazoa</taxon>
        <taxon>Ecdysozoa</taxon>
        <taxon>Arthropoda</taxon>
        <taxon>Chelicerata</taxon>
        <taxon>Arachnida</taxon>
        <taxon>Araneae</taxon>
        <taxon>Araneomorphae</taxon>
        <taxon>Entelegynae</taxon>
        <taxon>Araneoidea</taxon>
        <taxon>Nephilidae</taxon>
        <taxon>Trichonephila</taxon>
    </lineage>
</organism>
<dbReference type="Proteomes" id="UP000887159">
    <property type="component" value="Unassembled WGS sequence"/>
</dbReference>
<dbReference type="EMBL" id="BMAU01021388">
    <property type="protein sequence ID" value="GFY29519.1"/>
    <property type="molecule type" value="Genomic_DNA"/>
</dbReference>
<gene>
    <name evidence="1" type="ORF">TNCV_2626891</name>
</gene>
<proteinExistence type="predicted"/>
<sequence length="95" mass="10075">MEVNNRGGALEWHARISPPFICVFFESLHAMVTALSEGAVSLASSGKSRGLTGILLSNCRTGLGISTRRSLASRRRRALAVWAVEDGFAAGVCVV</sequence>
<keyword evidence="2" id="KW-1185">Reference proteome</keyword>
<accession>A0A8X6W7W1</accession>
<name>A0A8X6W7W1_TRICX</name>
<dbReference type="AlphaFoldDB" id="A0A8X6W7W1"/>
<protein>
    <submittedName>
        <fullName evidence="1">Uncharacterized protein</fullName>
    </submittedName>
</protein>